<keyword evidence="1" id="KW-0175">Coiled coil</keyword>
<proteinExistence type="predicted"/>
<evidence type="ECO:0000313" key="2">
    <source>
        <dbReference type="EMBL" id="CAF1546253.1"/>
    </source>
</evidence>
<dbReference type="Proteomes" id="UP000682733">
    <property type="component" value="Unassembled WGS sequence"/>
</dbReference>
<dbReference type="EMBL" id="CAJNOK010039645">
    <property type="protein sequence ID" value="CAF1546253.1"/>
    <property type="molecule type" value="Genomic_DNA"/>
</dbReference>
<comment type="caution">
    <text evidence="3">The sequence shown here is derived from an EMBL/GenBank/DDBJ whole genome shotgun (WGS) entry which is preliminary data.</text>
</comment>
<feature type="non-terminal residue" evidence="3">
    <location>
        <position position="1"/>
    </location>
</feature>
<evidence type="ECO:0000313" key="4">
    <source>
        <dbReference type="Proteomes" id="UP000682733"/>
    </source>
</evidence>
<organism evidence="3 4">
    <name type="scientific">Didymodactylos carnosus</name>
    <dbReference type="NCBI Taxonomy" id="1234261"/>
    <lineage>
        <taxon>Eukaryota</taxon>
        <taxon>Metazoa</taxon>
        <taxon>Spiralia</taxon>
        <taxon>Gnathifera</taxon>
        <taxon>Rotifera</taxon>
        <taxon>Eurotatoria</taxon>
        <taxon>Bdelloidea</taxon>
        <taxon>Philodinida</taxon>
        <taxon>Philodinidae</taxon>
        <taxon>Didymodactylos</taxon>
    </lineage>
</organism>
<dbReference type="AlphaFoldDB" id="A0A8S2UIU0"/>
<name>A0A8S2UIU0_9BILA</name>
<dbReference type="EMBL" id="CAJOBA010062061">
    <property type="protein sequence ID" value="CAF4335408.1"/>
    <property type="molecule type" value="Genomic_DNA"/>
</dbReference>
<reference evidence="3" key="1">
    <citation type="submission" date="2021-02" db="EMBL/GenBank/DDBJ databases">
        <authorList>
            <person name="Nowell W R."/>
        </authorList>
    </citation>
    <scope>NUCLEOTIDE SEQUENCE</scope>
</reference>
<feature type="non-terminal residue" evidence="3">
    <location>
        <position position="605"/>
    </location>
</feature>
<dbReference type="Proteomes" id="UP000677228">
    <property type="component" value="Unassembled WGS sequence"/>
</dbReference>
<gene>
    <name evidence="2" type="ORF">OVA965_LOCUS39039</name>
    <name evidence="3" type="ORF">TMI583_LOCUS40296</name>
</gene>
<feature type="coiled-coil region" evidence="1">
    <location>
        <begin position="230"/>
        <end position="264"/>
    </location>
</feature>
<sequence length="605" mass="67735">SHVDLPKNIRRILDSIDKKLPDVENFTENDRTIIQQAAHRAVDSSLLSLLEKVGANDDELLLNLIRGYITNTNDLAHISSDEDELKKLNFPSIIINRLKEKLECKRKLLALGIDESTNTDLFNSITAQYPTVKLFKSMPFKQLTNLCGLANATLDQQQTLQNLWIEDVALKENFRKYNVPLTLIDRARELGVTSVDDLTTENIQEFTKSLEQNGIEAENVSRANLKRLYRDKSQASKAELASRKKELENRKQQTDEAVKSVVELSQEVKNRVNSAVQVANSIKAISQKLQIPAWKPNESELNNPEEMFDNVLKELNSVKSIDVKTKEYSDEELITRTSGGMVLYGISLIDPARLGEKAPRPVLRPPIYCQLNSASLPYYSVSHKFTSTEANNQFLKMVQSSGHSAAAIIKASKWGFHIQPAISAASRNSSEQYQNRQTSSTTAVLTQYTFVPIKSFRIPREEMKLSIEAEHAARAVTSLVKAEEFLNNFNSHISDGVHHLGGIYLRTISASTNTSSSIDELEKITTKCFNASLDVGFSKFNVGSSGALSYESFNDCGTHTANKIEKKQATIECRILSFGPPCTNPDIFAQLLSTNNSFWHLIDRS</sequence>
<evidence type="ECO:0000313" key="3">
    <source>
        <dbReference type="EMBL" id="CAF4335408.1"/>
    </source>
</evidence>
<accession>A0A8S2UIU0</accession>
<protein>
    <submittedName>
        <fullName evidence="3">Uncharacterized protein</fullName>
    </submittedName>
</protein>
<evidence type="ECO:0000256" key="1">
    <source>
        <dbReference type="SAM" id="Coils"/>
    </source>
</evidence>